<keyword evidence="2" id="KW-0238">DNA-binding</keyword>
<feature type="domain" description="HTH araC/xylS-type" evidence="4">
    <location>
        <begin position="153"/>
        <end position="253"/>
    </location>
</feature>
<reference evidence="5 6" key="2">
    <citation type="submission" date="2019-09" db="EMBL/GenBank/DDBJ databases">
        <authorList>
            <person name="Jin C."/>
        </authorList>
    </citation>
    <scope>NUCLEOTIDE SEQUENCE [LARGE SCALE GENOMIC DNA]</scope>
    <source>
        <strain evidence="5 6">BN140078</strain>
    </source>
</reference>
<evidence type="ECO:0000313" key="5">
    <source>
        <dbReference type="EMBL" id="KAA2245454.1"/>
    </source>
</evidence>
<dbReference type="SMART" id="SM00342">
    <property type="entry name" value="HTH_ARAC"/>
    <property type="match status" value="1"/>
</dbReference>
<keyword evidence="6" id="KW-1185">Reference proteome</keyword>
<reference evidence="5 6" key="1">
    <citation type="submission" date="2019-09" db="EMBL/GenBank/DDBJ databases">
        <title>Chitinophaga ginsengihumi sp. nov., isolated from soil of ginseng rhizosphere.</title>
        <authorList>
            <person name="Lee J."/>
        </authorList>
    </citation>
    <scope>NUCLEOTIDE SEQUENCE [LARGE SCALE GENOMIC DNA]</scope>
    <source>
        <strain evidence="5 6">BN140078</strain>
    </source>
</reference>
<dbReference type="PROSITE" id="PS01124">
    <property type="entry name" value="HTH_ARAC_FAMILY_2"/>
    <property type="match status" value="1"/>
</dbReference>
<dbReference type="GO" id="GO:0043565">
    <property type="term" value="F:sequence-specific DNA binding"/>
    <property type="evidence" value="ECO:0007669"/>
    <property type="project" value="InterPro"/>
</dbReference>
<dbReference type="Pfam" id="PF12833">
    <property type="entry name" value="HTH_18"/>
    <property type="match status" value="1"/>
</dbReference>
<dbReference type="RefSeq" id="WP_149836843.1">
    <property type="nucleotide sequence ID" value="NZ_VUOC01000001.1"/>
</dbReference>
<evidence type="ECO:0000259" key="4">
    <source>
        <dbReference type="PROSITE" id="PS01124"/>
    </source>
</evidence>
<sequence>MELSRFSPTAALAPFVKELLIIESELSADNTLIPDTAVVMAFRFKGRTSIITADHPSIIPVAAITGLRRSARQIHYEKGTANVLVVLREGGIHAFTSVPAHELFGLCMATDNLFRPAELDEVSTRLSEAFDHSERVAIMEGFLLRKLAYSAPDLLVQHAVSFIKQQKGIIRVKELAASLHISQDAFEKRFRVLIGATPKQYASIVRLRALIRQYPSYASLTDASYEAGYFDQSHFIKDFRLFTGKTPRDFFQNARYW</sequence>
<dbReference type="InterPro" id="IPR009057">
    <property type="entry name" value="Homeodomain-like_sf"/>
</dbReference>
<proteinExistence type="predicted"/>
<dbReference type="GO" id="GO:0003700">
    <property type="term" value="F:DNA-binding transcription factor activity"/>
    <property type="evidence" value="ECO:0007669"/>
    <property type="project" value="InterPro"/>
</dbReference>
<dbReference type="AlphaFoldDB" id="A0A5B2W2X4"/>
<dbReference type="Pfam" id="PF20240">
    <property type="entry name" value="DUF6597"/>
    <property type="match status" value="1"/>
</dbReference>
<dbReference type="PANTHER" id="PTHR46796:SF13">
    <property type="entry name" value="HTH-TYPE TRANSCRIPTIONAL ACTIVATOR RHAS"/>
    <property type="match status" value="1"/>
</dbReference>
<dbReference type="InterPro" id="IPR050204">
    <property type="entry name" value="AraC_XylS_family_regulators"/>
</dbReference>
<dbReference type="Proteomes" id="UP000324611">
    <property type="component" value="Unassembled WGS sequence"/>
</dbReference>
<dbReference type="SUPFAM" id="SSF46689">
    <property type="entry name" value="Homeodomain-like"/>
    <property type="match status" value="1"/>
</dbReference>
<keyword evidence="1" id="KW-0805">Transcription regulation</keyword>
<organism evidence="5 6">
    <name type="scientific">Chitinophaga agrisoli</name>
    <dbReference type="NCBI Taxonomy" id="2607653"/>
    <lineage>
        <taxon>Bacteria</taxon>
        <taxon>Pseudomonadati</taxon>
        <taxon>Bacteroidota</taxon>
        <taxon>Chitinophagia</taxon>
        <taxon>Chitinophagales</taxon>
        <taxon>Chitinophagaceae</taxon>
        <taxon>Chitinophaga</taxon>
    </lineage>
</organism>
<protein>
    <submittedName>
        <fullName evidence="5">Helix-turn-helix transcriptional regulator</fullName>
    </submittedName>
</protein>
<keyword evidence="3" id="KW-0804">Transcription</keyword>
<dbReference type="InterPro" id="IPR018060">
    <property type="entry name" value="HTH_AraC"/>
</dbReference>
<gene>
    <name evidence="5" type="ORF">F0L74_05715</name>
</gene>
<name>A0A5B2W2X4_9BACT</name>
<dbReference type="Gene3D" id="1.10.10.60">
    <property type="entry name" value="Homeodomain-like"/>
    <property type="match status" value="1"/>
</dbReference>
<dbReference type="InterPro" id="IPR046532">
    <property type="entry name" value="DUF6597"/>
</dbReference>
<evidence type="ECO:0000313" key="6">
    <source>
        <dbReference type="Proteomes" id="UP000324611"/>
    </source>
</evidence>
<comment type="caution">
    <text evidence="5">The sequence shown here is derived from an EMBL/GenBank/DDBJ whole genome shotgun (WGS) entry which is preliminary data.</text>
</comment>
<evidence type="ECO:0000256" key="1">
    <source>
        <dbReference type="ARBA" id="ARBA00023015"/>
    </source>
</evidence>
<dbReference type="PANTHER" id="PTHR46796">
    <property type="entry name" value="HTH-TYPE TRANSCRIPTIONAL ACTIVATOR RHAS-RELATED"/>
    <property type="match status" value="1"/>
</dbReference>
<evidence type="ECO:0000256" key="2">
    <source>
        <dbReference type="ARBA" id="ARBA00023125"/>
    </source>
</evidence>
<dbReference type="EMBL" id="VUOC01000001">
    <property type="protein sequence ID" value="KAA2245454.1"/>
    <property type="molecule type" value="Genomic_DNA"/>
</dbReference>
<evidence type="ECO:0000256" key="3">
    <source>
        <dbReference type="ARBA" id="ARBA00023163"/>
    </source>
</evidence>
<accession>A0A5B2W2X4</accession>